<evidence type="ECO:0000313" key="2">
    <source>
        <dbReference type="EMBL" id="GKI20412.1"/>
    </source>
</evidence>
<gene>
    <name evidence="2" type="ORF">CE91St16_33200</name>
    <name evidence="3" type="ORF">RVH17_12780</name>
</gene>
<dbReference type="RefSeq" id="WP_009599160.1">
    <property type="nucleotide sequence ID" value="NZ_AP025581.1"/>
</dbReference>
<dbReference type="GeneID" id="79837910"/>
<accession>A0AA37NSS4</accession>
<sequence length="61" mass="6396">MRQSAKEKIVVLAVSFALFVGGVLALSMDRGAGRTVVLACVVLALLAVAVRQTVLKNGKKK</sequence>
<protein>
    <submittedName>
        <fullName evidence="2">Uncharacterized protein</fullName>
    </submittedName>
</protein>
<dbReference type="Proteomes" id="UP001055105">
    <property type="component" value="Unassembled WGS sequence"/>
</dbReference>
<proteinExistence type="predicted"/>
<evidence type="ECO:0000313" key="3">
    <source>
        <dbReference type="EMBL" id="MDU0260965.1"/>
    </source>
</evidence>
<dbReference type="Proteomes" id="UP001181347">
    <property type="component" value="Unassembled WGS sequence"/>
</dbReference>
<organism evidence="2 4">
    <name type="scientific">Alistipes finegoldii</name>
    <dbReference type="NCBI Taxonomy" id="214856"/>
    <lineage>
        <taxon>Bacteria</taxon>
        <taxon>Pseudomonadati</taxon>
        <taxon>Bacteroidota</taxon>
        <taxon>Bacteroidia</taxon>
        <taxon>Bacteroidales</taxon>
        <taxon>Rikenellaceae</taxon>
        <taxon>Alistipes</taxon>
    </lineage>
</organism>
<keyword evidence="1" id="KW-1133">Transmembrane helix</keyword>
<evidence type="ECO:0000256" key="1">
    <source>
        <dbReference type="SAM" id="Phobius"/>
    </source>
</evidence>
<comment type="caution">
    <text evidence="2">The sequence shown here is derived from an EMBL/GenBank/DDBJ whole genome shotgun (WGS) entry which is preliminary data.</text>
</comment>
<feature type="transmembrane region" description="Helical" evidence="1">
    <location>
        <begin position="35"/>
        <end position="54"/>
    </location>
</feature>
<name>A0AA37NSS4_9BACT</name>
<dbReference type="EMBL" id="BQOL01000002">
    <property type="protein sequence ID" value="GKI20412.1"/>
    <property type="molecule type" value="Genomic_DNA"/>
</dbReference>
<reference evidence="2" key="1">
    <citation type="submission" date="2022-01" db="EMBL/GenBank/DDBJ databases">
        <title>Novel bile acid biosynthetic pathways are enriched in the microbiome of centenarians.</title>
        <authorList>
            <person name="Sato Y."/>
            <person name="Atarashi K."/>
            <person name="Plichta R.D."/>
            <person name="Arai Y."/>
            <person name="Sasajima S."/>
            <person name="Kearney M.S."/>
            <person name="Suda W."/>
            <person name="Takeshita K."/>
            <person name="Sasaki T."/>
            <person name="Okamoto S."/>
            <person name="Skelly N.A."/>
            <person name="Okamura Y."/>
            <person name="Vlamakis H."/>
            <person name="Li Y."/>
            <person name="Tanoue T."/>
            <person name="Takei H."/>
            <person name="Nittono H."/>
            <person name="Narushima S."/>
            <person name="Irie J."/>
            <person name="Itoh H."/>
            <person name="Moriya K."/>
            <person name="Sugiura Y."/>
            <person name="Suematsu M."/>
            <person name="Moritoki N."/>
            <person name="Shibata S."/>
            <person name="Littman R.D."/>
            <person name="Fischbach A.M."/>
            <person name="Uwamino Y."/>
            <person name="Inoue T."/>
            <person name="Honda A."/>
            <person name="Hattori M."/>
            <person name="Murai T."/>
            <person name="Xavier J.R."/>
            <person name="Hirose N."/>
            <person name="Honda K."/>
        </authorList>
    </citation>
    <scope>NUCLEOTIDE SEQUENCE</scope>
    <source>
        <strain evidence="2">CE91-St16</strain>
    </source>
</reference>
<dbReference type="AlphaFoldDB" id="A0AA37NSS4"/>
<evidence type="ECO:0000313" key="4">
    <source>
        <dbReference type="Proteomes" id="UP001055105"/>
    </source>
</evidence>
<dbReference type="EMBL" id="JAWDES010000005">
    <property type="protein sequence ID" value="MDU0260965.1"/>
    <property type="molecule type" value="Genomic_DNA"/>
</dbReference>
<keyword evidence="1" id="KW-0812">Transmembrane</keyword>
<keyword evidence="1" id="KW-0472">Membrane</keyword>
<reference evidence="3" key="2">
    <citation type="submission" date="2023-10" db="EMBL/GenBank/DDBJ databases">
        <title>Genome Sequence of the Bacteria from From Gut Wall in Crohn's Disease.</title>
        <authorList>
            <person name="Rodriguez-Palacios A."/>
        </authorList>
    </citation>
    <scope>NUCLEOTIDE SEQUENCE</scope>
    <source>
        <strain evidence="3">CavFT-hAR58</strain>
    </source>
</reference>